<dbReference type="Pfam" id="PF21018">
    <property type="entry name" value="BipA_C"/>
    <property type="match status" value="1"/>
</dbReference>
<evidence type="ECO:0000313" key="2">
    <source>
        <dbReference type="EMBL" id="KAK3206069.1"/>
    </source>
</evidence>
<dbReference type="Proteomes" id="UP001281410">
    <property type="component" value="Unassembled WGS sequence"/>
</dbReference>
<organism evidence="2 3">
    <name type="scientific">Dipteronia sinensis</name>
    <dbReference type="NCBI Taxonomy" id="43782"/>
    <lineage>
        <taxon>Eukaryota</taxon>
        <taxon>Viridiplantae</taxon>
        <taxon>Streptophyta</taxon>
        <taxon>Embryophyta</taxon>
        <taxon>Tracheophyta</taxon>
        <taxon>Spermatophyta</taxon>
        <taxon>Magnoliopsida</taxon>
        <taxon>eudicotyledons</taxon>
        <taxon>Gunneridae</taxon>
        <taxon>Pentapetalae</taxon>
        <taxon>rosids</taxon>
        <taxon>malvids</taxon>
        <taxon>Sapindales</taxon>
        <taxon>Sapindaceae</taxon>
        <taxon>Hippocastanoideae</taxon>
        <taxon>Acereae</taxon>
        <taxon>Dipteronia</taxon>
    </lineage>
</organism>
<name>A0AAE0E4N5_9ROSI</name>
<accession>A0AAE0E4N5</accession>
<sequence length="106" mass="12142">MCSVIVNLMLSLCTQLNKYQLAMDQLQIYSSYINEFRGSAYDGMIICEHSQDTYLDVNPMRAKELNNIRAVGRDESVELSYNGDNQYQLFVNGEVAEKGNFWLALN</sequence>
<dbReference type="Gene3D" id="2.40.50.250">
    <property type="entry name" value="bipa protein"/>
    <property type="match status" value="1"/>
</dbReference>
<evidence type="ECO:0000313" key="3">
    <source>
        <dbReference type="Proteomes" id="UP001281410"/>
    </source>
</evidence>
<reference evidence="2" key="1">
    <citation type="journal article" date="2023" name="Plant J.">
        <title>Genome sequences and population genomics provide insights into the demographic history, inbreeding, and mutation load of two 'living fossil' tree species of Dipteronia.</title>
        <authorList>
            <person name="Feng Y."/>
            <person name="Comes H.P."/>
            <person name="Chen J."/>
            <person name="Zhu S."/>
            <person name="Lu R."/>
            <person name="Zhang X."/>
            <person name="Li P."/>
            <person name="Qiu J."/>
            <person name="Olsen K.M."/>
            <person name="Qiu Y."/>
        </authorList>
    </citation>
    <scope>NUCLEOTIDE SEQUENCE</scope>
    <source>
        <strain evidence="2">NBL</strain>
    </source>
</reference>
<protein>
    <recommendedName>
        <fullName evidence="1">TypA/BipA C-terminal domain-containing protein</fullName>
    </recommendedName>
</protein>
<comment type="caution">
    <text evidence="2">The sequence shown here is derived from an EMBL/GenBank/DDBJ whole genome shotgun (WGS) entry which is preliminary data.</text>
</comment>
<proteinExistence type="predicted"/>
<dbReference type="AlphaFoldDB" id="A0AAE0E4N5"/>
<dbReference type="InterPro" id="IPR042116">
    <property type="entry name" value="TypA/BipA_C"/>
</dbReference>
<gene>
    <name evidence="2" type="ORF">Dsin_020115</name>
</gene>
<feature type="domain" description="TypA/BipA C-terminal" evidence="1">
    <location>
        <begin position="20"/>
        <end position="81"/>
    </location>
</feature>
<evidence type="ECO:0000259" key="1">
    <source>
        <dbReference type="Pfam" id="PF21018"/>
    </source>
</evidence>
<dbReference type="EMBL" id="JANJYJ010000006">
    <property type="protein sequence ID" value="KAK3206069.1"/>
    <property type="molecule type" value="Genomic_DNA"/>
</dbReference>
<keyword evidence="3" id="KW-1185">Reference proteome</keyword>
<dbReference type="InterPro" id="IPR048876">
    <property type="entry name" value="BipA_C"/>
</dbReference>